<evidence type="ECO:0008006" key="4">
    <source>
        <dbReference type="Google" id="ProtNLM"/>
    </source>
</evidence>
<evidence type="ECO:0000313" key="2">
    <source>
        <dbReference type="EMBL" id="SOD72245.1"/>
    </source>
</evidence>
<evidence type="ECO:0000256" key="1">
    <source>
        <dbReference type="SAM" id="Phobius"/>
    </source>
</evidence>
<dbReference type="EMBL" id="OCNF01000030">
    <property type="protein sequence ID" value="SOD72245.1"/>
    <property type="molecule type" value="Genomic_DNA"/>
</dbReference>
<dbReference type="InterPro" id="IPR021296">
    <property type="entry name" value="DUF2868"/>
</dbReference>
<reference evidence="2 3" key="1">
    <citation type="submission" date="2017-09" db="EMBL/GenBank/DDBJ databases">
        <authorList>
            <person name="Ehlers B."/>
            <person name="Leendertz F.H."/>
        </authorList>
    </citation>
    <scope>NUCLEOTIDE SEQUENCE [LARGE SCALE GENOMIC DNA]</scope>
    <source>
        <strain evidence="2 3">DSM 16848</strain>
    </source>
</reference>
<dbReference type="Pfam" id="PF11067">
    <property type="entry name" value="DUF2868"/>
    <property type="match status" value="1"/>
</dbReference>
<keyword evidence="1" id="KW-1133">Transmembrane helix</keyword>
<accession>A0A286EMW1</accession>
<keyword evidence="1" id="KW-0812">Transmembrane</keyword>
<dbReference type="RefSeq" id="WP_097115142.1">
    <property type="nucleotide sequence ID" value="NZ_CP083931.1"/>
</dbReference>
<name>A0A286EMW1_9NEIS</name>
<keyword evidence="1" id="KW-0472">Membrane</keyword>
<feature type="transmembrane region" description="Helical" evidence="1">
    <location>
        <begin position="162"/>
        <end position="184"/>
    </location>
</feature>
<evidence type="ECO:0000313" key="3">
    <source>
        <dbReference type="Proteomes" id="UP000219669"/>
    </source>
</evidence>
<sequence>MYLLTELVRLLEQRGHIFPNDPHAATESLRHIQGDTLHKLHQRAQIIDRDHHLRHTLQNHQQRLHWLLRIALLIWFVFGFTSTYGLMKHTQLNFFLILLGVLGMNSVMLLLWLFSLLWRKPRKPPFLPMLFPRQNNGVGQALAQLYAEQATQKRHLWRKNAYAHQLALSALGGMFTAALFLLTVRQYSFNWESTLLNSQHFLNSVNALSWLPEKIGFATPHADAVAAGRNSHDTTHAASWGSLLLGSIVCYGILPRLLAWGFCAWQCQRHRIELNVQQPYYQNIIQKWQRTITDSDHDYQPDPIAAPIVLAAPPSSHSAYWAVLLDAPHDNPDWYKHLLGQDWRDCGVIASREEIANLLQQLQQQPTQLLIGVRAHRAPDRGQIRTLGKLASHAQHGIVVKLLPPHDAALLAQWHDILRQNAWAWVA</sequence>
<organism evidence="2 3">
    <name type="scientific">Alysiella filiformis DSM 16848</name>
    <dbReference type="NCBI Taxonomy" id="1120981"/>
    <lineage>
        <taxon>Bacteria</taxon>
        <taxon>Pseudomonadati</taxon>
        <taxon>Pseudomonadota</taxon>
        <taxon>Betaproteobacteria</taxon>
        <taxon>Neisseriales</taxon>
        <taxon>Neisseriaceae</taxon>
        <taxon>Alysiella</taxon>
    </lineage>
</organism>
<dbReference type="OrthoDB" id="6210861at2"/>
<feature type="transmembrane region" description="Helical" evidence="1">
    <location>
        <begin position="243"/>
        <end position="265"/>
    </location>
</feature>
<dbReference type="AlphaFoldDB" id="A0A286EMW1"/>
<protein>
    <recommendedName>
        <fullName evidence="4">DUF2868 domain-containing protein</fullName>
    </recommendedName>
</protein>
<proteinExistence type="predicted"/>
<feature type="transmembrane region" description="Helical" evidence="1">
    <location>
        <begin position="93"/>
        <end position="118"/>
    </location>
</feature>
<keyword evidence="3" id="KW-1185">Reference proteome</keyword>
<dbReference type="Proteomes" id="UP000219669">
    <property type="component" value="Unassembled WGS sequence"/>
</dbReference>
<feature type="transmembrane region" description="Helical" evidence="1">
    <location>
        <begin position="66"/>
        <end position="87"/>
    </location>
</feature>
<gene>
    <name evidence="2" type="ORF">SAMN02746062_02195</name>
</gene>